<reference evidence="1 2" key="1">
    <citation type="submission" date="2021-09" db="EMBL/GenBank/DDBJ databases">
        <title>The complete genome sequence of a new microorganism.</title>
        <authorList>
            <person name="Zi Z."/>
        </authorList>
    </citation>
    <scope>NUCLEOTIDE SEQUENCE [LARGE SCALE GENOMIC DNA]</scope>
    <source>
        <strain evidence="1 2">WGZ8</strain>
    </source>
</reference>
<dbReference type="InterPro" id="IPR015813">
    <property type="entry name" value="Pyrv/PenolPyrv_kinase-like_dom"/>
</dbReference>
<accession>A0ABS7VM05</accession>
<evidence type="ECO:0000313" key="2">
    <source>
        <dbReference type="Proteomes" id="UP000704176"/>
    </source>
</evidence>
<sequence length="271" mass="28598">MNARPDAATLFHRLHQGPELLILANAWDAGTARLMESLGSKAIATTSAGVAWANGYADGDTLPVDRLVATIESITRVVSVPVSTDIEGGYSDDPTEVGKLVSRIVDAGVVGINIEDGAAPPDLLCAKIEKARSAAEARGINLFINARTDVYLRSLAPQEKRVEETLSRARRYRDAGASGIFVPGATASEDIRQVAAGTDLPLNLMARPNLPDASELLRFGARRLSAGSALSEALLSQLATLARSFLETGNSNAICIAAKSYGEINTLMSPR</sequence>
<dbReference type="SUPFAM" id="SSF51621">
    <property type="entry name" value="Phosphoenolpyruvate/pyruvate domain"/>
    <property type="match status" value="1"/>
</dbReference>
<dbReference type="EMBL" id="JAIRBM010000004">
    <property type="protein sequence ID" value="MBZ6076042.1"/>
    <property type="molecule type" value="Genomic_DNA"/>
</dbReference>
<dbReference type="InterPro" id="IPR040442">
    <property type="entry name" value="Pyrv_kinase-like_dom_sf"/>
</dbReference>
<proteinExistence type="predicted"/>
<keyword evidence="2" id="KW-1185">Reference proteome</keyword>
<gene>
    <name evidence="1" type="ORF">K9B37_07035</name>
</gene>
<dbReference type="CDD" id="cd00377">
    <property type="entry name" value="ICL_PEPM"/>
    <property type="match status" value="1"/>
</dbReference>
<dbReference type="RefSeq" id="WP_224312357.1">
    <property type="nucleotide sequence ID" value="NZ_JAIRBM010000004.1"/>
</dbReference>
<dbReference type="GO" id="GO:0016829">
    <property type="term" value="F:lyase activity"/>
    <property type="evidence" value="ECO:0007669"/>
    <property type="project" value="UniProtKB-KW"/>
</dbReference>
<comment type="caution">
    <text evidence="1">The sequence shown here is derived from an EMBL/GenBank/DDBJ whole genome shotgun (WGS) entry which is preliminary data.</text>
</comment>
<dbReference type="PANTHER" id="PTHR42905:SF16">
    <property type="entry name" value="CARBOXYPHOSPHONOENOLPYRUVATE PHOSPHONOMUTASE-LIKE PROTEIN (AFU_ORTHOLOGUE AFUA_5G07230)"/>
    <property type="match status" value="1"/>
</dbReference>
<dbReference type="InterPro" id="IPR039556">
    <property type="entry name" value="ICL/PEPM"/>
</dbReference>
<dbReference type="Proteomes" id="UP000704176">
    <property type="component" value="Unassembled WGS sequence"/>
</dbReference>
<dbReference type="Gene3D" id="3.20.20.60">
    <property type="entry name" value="Phosphoenolpyruvate-binding domains"/>
    <property type="match status" value="1"/>
</dbReference>
<evidence type="ECO:0000313" key="1">
    <source>
        <dbReference type="EMBL" id="MBZ6076042.1"/>
    </source>
</evidence>
<dbReference type="Pfam" id="PF13714">
    <property type="entry name" value="PEP_mutase"/>
    <property type="match status" value="1"/>
</dbReference>
<dbReference type="PANTHER" id="PTHR42905">
    <property type="entry name" value="PHOSPHOENOLPYRUVATE CARBOXYLASE"/>
    <property type="match status" value="1"/>
</dbReference>
<keyword evidence="1" id="KW-0456">Lyase</keyword>
<name>A0ABS7VM05_9HYPH</name>
<organism evidence="1 2">
    <name type="scientific">Microvirga puerhi</name>
    <dbReference type="NCBI Taxonomy" id="2876078"/>
    <lineage>
        <taxon>Bacteria</taxon>
        <taxon>Pseudomonadati</taxon>
        <taxon>Pseudomonadota</taxon>
        <taxon>Alphaproteobacteria</taxon>
        <taxon>Hyphomicrobiales</taxon>
        <taxon>Methylobacteriaceae</taxon>
        <taxon>Microvirga</taxon>
    </lineage>
</organism>
<protein>
    <submittedName>
        <fullName evidence="1">Isocitrate lyase/phosphoenolpyruvate mutase family protein</fullName>
    </submittedName>
</protein>